<keyword evidence="1" id="KW-0812">Transmembrane</keyword>
<dbReference type="EMBL" id="JBHLTS010000071">
    <property type="protein sequence ID" value="MFC0517078.1"/>
    <property type="molecule type" value="Genomic_DNA"/>
</dbReference>
<comment type="caution">
    <text evidence="2">The sequence shown here is derived from an EMBL/GenBank/DDBJ whole genome shotgun (WGS) entry which is preliminary data.</text>
</comment>
<sequence length="562" mass="64693">MTISLPGFDIKKWKSYADWRLLIFLLLFINVRIPFKIVALLFVYITQFDLKFAFRAHNSRIPLFYLFVFPIAVVAAVVNKNFVDLYYVPVFAWALVCWAMALLAIHQVKLIVDKTDAQTIYHTLILFFIINAVFSAGNLVHIMWIIKSINPYAFMGMHQRYFINTGDDVMGISFDLSSTNAVLCAFGVFYFIYKRNLAMMIVCMSTLVLTYSNLISILFLLILAFMFVFKTTRNQKSMIVVALMIYVISMVKISPQNGKYINEVTESALRKNRVEKKDQTTVQATTANPGTQLLTRDEQRRKFAQNYLDSLSTIKARQEKPSTLDKKIKNLPLTDNGRLYIPEPNTHFAEFYNIGEITPDRQQLIDCITIYRAQLPLCRIEPFRPSLPGKITGIIQTYNYLSSHPLQSITGLGPGNFSSKIAFRAVGAGIRGDYPPKYTYIHPAFMHNHLDLYLSFFSKNADYRSVRNNPYSTYDQMLSEYGILGLLALLILYMGFYARHYKKLSYGLPILMMVAGIFFLDYWFEQLSVLVIFELMLFLNIKENTPPDLKTKPAVPEELTYA</sequence>
<accession>A0ABV6LC82</accession>
<evidence type="ECO:0000256" key="1">
    <source>
        <dbReference type="SAM" id="Phobius"/>
    </source>
</evidence>
<feature type="transmembrane region" description="Helical" evidence="1">
    <location>
        <begin position="200"/>
        <end position="229"/>
    </location>
</feature>
<feature type="transmembrane region" description="Helical" evidence="1">
    <location>
        <begin position="90"/>
        <end position="112"/>
    </location>
</feature>
<proteinExistence type="predicted"/>
<feature type="transmembrane region" description="Helical" evidence="1">
    <location>
        <begin position="61"/>
        <end position="78"/>
    </location>
</feature>
<dbReference type="Proteomes" id="UP001589828">
    <property type="component" value="Unassembled WGS sequence"/>
</dbReference>
<dbReference type="RefSeq" id="WP_377024845.1">
    <property type="nucleotide sequence ID" value="NZ_JBHLTS010000071.1"/>
</dbReference>
<name>A0ABV6LC82_9SPHI</name>
<keyword evidence="1" id="KW-1133">Transmembrane helix</keyword>
<gene>
    <name evidence="2" type="ORF">ACFFGT_22910</name>
</gene>
<evidence type="ECO:0000313" key="2">
    <source>
        <dbReference type="EMBL" id="MFC0517078.1"/>
    </source>
</evidence>
<organism evidence="2 3">
    <name type="scientific">Mucilaginibacter angelicae</name>
    <dbReference type="NCBI Taxonomy" id="869718"/>
    <lineage>
        <taxon>Bacteria</taxon>
        <taxon>Pseudomonadati</taxon>
        <taxon>Bacteroidota</taxon>
        <taxon>Sphingobacteriia</taxon>
        <taxon>Sphingobacteriales</taxon>
        <taxon>Sphingobacteriaceae</taxon>
        <taxon>Mucilaginibacter</taxon>
    </lineage>
</organism>
<keyword evidence="3" id="KW-1185">Reference proteome</keyword>
<feature type="transmembrane region" description="Helical" evidence="1">
    <location>
        <begin position="124"/>
        <end position="149"/>
    </location>
</feature>
<evidence type="ECO:0000313" key="3">
    <source>
        <dbReference type="Proteomes" id="UP001589828"/>
    </source>
</evidence>
<feature type="transmembrane region" description="Helical" evidence="1">
    <location>
        <begin position="481"/>
        <end position="498"/>
    </location>
</feature>
<feature type="transmembrane region" description="Helical" evidence="1">
    <location>
        <begin position="169"/>
        <end position="193"/>
    </location>
</feature>
<feature type="transmembrane region" description="Helical" evidence="1">
    <location>
        <begin position="235"/>
        <end position="253"/>
    </location>
</feature>
<feature type="transmembrane region" description="Helical" evidence="1">
    <location>
        <begin position="21"/>
        <end position="45"/>
    </location>
</feature>
<keyword evidence="1" id="KW-0472">Membrane</keyword>
<reference evidence="2 3" key="1">
    <citation type="submission" date="2024-09" db="EMBL/GenBank/DDBJ databases">
        <authorList>
            <person name="Sun Q."/>
            <person name="Mori K."/>
        </authorList>
    </citation>
    <scope>NUCLEOTIDE SEQUENCE [LARGE SCALE GENOMIC DNA]</scope>
    <source>
        <strain evidence="2 3">NCAIM B.02415</strain>
    </source>
</reference>
<feature type="transmembrane region" description="Helical" evidence="1">
    <location>
        <begin position="504"/>
        <end position="524"/>
    </location>
</feature>
<protein>
    <submittedName>
        <fullName evidence="2">Uncharacterized protein</fullName>
    </submittedName>
</protein>